<evidence type="ECO:0000256" key="1">
    <source>
        <dbReference type="ARBA" id="ARBA00022737"/>
    </source>
</evidence>
<protein>
    <submittedName>
        <fullName evidence="4">Ankyrin</fullName>
    </submittedName>
</protein>
<name>A0A6G1HDE3_9PEZI</name>
<keyword evidence="5" id="KW-1185">Reference proteome</keyword>
<keyword evidence="2 3" id="KW-0040">ANK repeat</keyword>
<dbReference type="PROSITE" id="PS50088">
    <property type="entry name" value="ANK_REPEAT"/>
    <property type="match status" value="3"/>
</dbReference>
<feature type="repeat" description="ANK" evidence="3">
    <location>
        <begin position="68"/>
        <end position="97"/>
    </location>
</feature>
<dbReference type="InterPro" id="IPR036770">
    <property type="entry name" value="Ankyrin_rpt-contain_sf"/>
</dbReference>
<dbReference type="InterPro" id="IPR002110">
    <property type="entry name" value="Ankyrin_rpt"/>
</dbReference>
<dbReference type="SUPFAM" id="SSF48403">
    <property type="entry name" value="Ankyrin repeat"/>
    <property type="match status" value="1"/>
</dbReference>
<feature type="non-terminal residue" evidence="4">
    <location>
        <position position="1"/>
    </location>
</feature>
<accession>A0A6G1HDE3</accession>
<proteinExistence type="predicted"/>
<reference evidence="4" key="1">
    <citation type="journal article" date="2020" name="Stud. Mycol.">
        <title>101 Dothideomycetes genomes: a test case for predicting lifestyles and emergence of pathogens.</title>
        <authorList>
            <person name="Haridas S."/>
            <person name="Albert R."/>
            <person name="Binder M."/>
            <person name="Bloem J."/>
            <person name="Labutti K."/>
            <person name="Salamov A."/>
            <person name="Andreopoulos B."/>
            <person name="Baker S."/>
            <person name="Barry K."/>
            <person name="Bills G."/>
            <person name="Bluhm B."/>
            <person name="Cannon C."/>
            <person name="Castanera R."/>
            <person name="Culley D."/>
            <person name="Daum C."/>
            <person name="Ezra D."/>
            <person name="Gonzalez J."/>
            <person name="Henrissat B."/>
            <person name="Kuo A."/>
            <person name="Liang C."/>
            <person name="Lipzen A."/>
            <person name="Lutzoni F."/>
            <person name="Magnuson J."/>
            <person name="Mondo S."/>
            <person name="Nolan M."/>
            <person name="Ohm R."/>
            <person name="Pangilinan J."/>
            <person name="Park H.-J."/>
            <person name="Ramirez L."/>
            <person name="Alfaro M."/>
            <person name="Sun H."/>
            <person name="Tritt A."/>
            <person name="Yoshinaga Y."/>
            <person name="Zwiers L.-H."/>
            <person name="Turgeon B."/>
            <person name="Goodwin S."/>
            <person name="Spatafora J."/>
            <person name="Crous P."/>
            <person name="Grigoriev I."/>
        </authorList>
    </citation>
    <scope>NUCLEOTIDE SEQUENCE</scope>
    <source>
        <strain evidence="4">CBS 113979</strain>
    </source>
</reference>
<evidence type="ECO:0000256" key="3">
    <source>
        <dbReference type="PROSITE-ProRule" id="PRU00023"/>
    </source>
</evidence>
<evidence type="ECO:0000313" key="5">
    <source>
        <dbReference type="Proteomes" id="UP000800041"/>
    </source>
</evidence>
<feature type="repeat" description="ANK" evidence="3">
    <location>
        <begin position="2"/>
        <end position="34"/>
    </location>
</feature>
<evidence type="ECO:0000313" key="4">
    <source>
        <dbReference type="EMBL" id="KAF1991040.1"/>
    </source>
</evidence>
<sequence>DQGSRLLHIATNRCYLEVVRVLLDHNADVNSVDDCGRHPLYLAIERQNPLVVEALLDASADANQRFMDDCTPLHAAACASDSPSIVRLLLERGATVD</sequence>
<gene>
    <name evidence="4" type="ORF">K402DRAFT_316225</name>
</gene>
<dbReference type="Proteomes" id="UP000800041">
    <property type="component" value="Unassembled WGS sequence"/>
</dbReference>
<dbReference type="SMART" id="SM00248">
    <property type="entry name" value="ANK"/>
    <property type="match status" value="3"/>
</dbReference>
<dbReference type="Pfam" id="PF12796">
    <property type="entry name" value="Ank_2"/>
    <property type="match status" value="1"/>
</dbReference>
<dbReference type="Gene3D" id="1.25.40.20">
    <property type="entry name" value="Ankyrin repeat-containing domain"/>
    <property type="match status" value="2"/>
</dbReference>
<evidence type="ECO:0000256" key="2">
    <source>
        <dbReference type="ARBA" id="ARBA00023043"/>
    </source>
</evidence>
<dbReference type="PROSITE" id="PS50297">
    <property type="entry name" value="ANK_REP_REGION"/>
    <property type="match status" value="2"/>
</dbReference>
<organism evidence="4 5">
    <name type="scientific">Aulographum hederae CBS 113979</name>
    <dbReference type="NCBI Taxonomy" id="1176131"/>
    <lineage>
        <taxon>Eukaryota</taxon>
        <taxon>Fungi</taxon>
        <taxon>Dikarya</taxon>
        <taxon>Ascomycota</taxon>
        <taxon>Pezizomycotina</taxon>
        <taxon>Dothideomycetes</taxon>
        <taxon>Pleosporomycetidae</taxon>
        <taxon>Aulographales</taxon>
        <taxon>Aulographaceae</taxon>
    </lineage>
</organism>
<dbReference type="PANTHER" id="PTHR24198">
    <property type="entry name" value="ANKYRIN REPEAT AND PROTEIN KINASE DOMAIN-CONTAINING PROTEIN"/>
    <property type="match status" value="1"/>
</dbReference>
<dbReference type="PANTHER" id="PTHR24198:SF165">
    <property type="entry name" value="ANKYRIN REPEAT-CONTAINING PROTEIN-RELATED"/>
    <property type="match status" value="1"/>
</dbReference>
<dbReference type="EMBL" id="ML977140">
    <property type="protein sequence ID" value="KAF1991040.1"/>
    <property type="molecule type" value="Genomic_DNA"/>
</dbReference>
<keyword evidence="1" id="KW-0677">Repeat</keyword>
<dbReference type="AlphaFoldDB" id="A0A6G1HDE3"/>
<feature type="repeat" description="ANK" evidence="3">
    <location>
        <begin position="35"/>
        <end position="67"/>
    </location>
</feature>
<feature type="non-terminal residue" evidence="4">
    <location>
        <position position="97"/>
    </location>
</feature>
<dbReference type="OrthoDB" id="3856130at2759"/>